<dbReference type="Proteomes" id="UP001108027">
    <property type="component" value="Unassembled WGS sequence"/>
</dbReference>
<dbReference type="RefSeq" id="WP_228233211.1">
    <property type="nucleotide sequence ID" value="NZ_JAJGNA010000003.1"/>
</dbReference>
<evidence type="ECO:0000313" key="1">
    <source>
        <dbReference type="EMBL" id="MCC4307808.1"/>
    </source>
</evidence>
<evidence type="ECO:0000313" key="2">
    <source>
        <dbReference type="Proteomes" id="UP001108027"/>
    </source>
</evidence>
<gene>
    <name evidence="1" type="ORF">LL252_04410</name>
</gene>
<accession>A0A9Q3UL47</accession>
<keyword evidence="2" id="KW-1185">Reference proteome</keyword>
<protein>
    <recommendedName>
        <fullName evidence="3">GTPase</fullName>
    </recommendedName>
</protein>
<name>A0A9Q3UL47_9GAMM</name>
<sequence length="486" mass="52683">MHEAWPTDWAWALPDTDAPLESLSLASTRPPELRAWLTALPADDPLTSAARLTRLLDELTRLPLDTRHRLALLEDIRPRVHCLTPSLQSPYLGAPLSLTAPSRQAADPVADLFDGLARAYQRVAAALLATTPEPARRQAAATALQRALDALSQQLWQHWLLYTPARAGLWWRLHRLYAVADALALQTLAVADPEASGQQSSVHLAYTRALLVASAQPQQLRPPALLALFRAAGQWGRWLPLRARPLEGGFDVALDQDRGPVPAGDPVRDGPRWRHFDTRPLARALIDGGGDPGRPFSSLLRAHLRAVWSVPRGRAAPRRAGRETVRVVLGLNGAHACLDQPARAHNAEPVYCQDRGQQGCGLLWHGPAPRGLRVGAVLAVADTDGGPWRVGEIRWLARAAEGVRAGVQWLPGEVRPVRISHGYGDTLPTPALLVPAADGADTLLVPTAGFAAGARVTVWEGPPRLVRLGARVAGSADACRYRLRRE</sequence>
<dbReference type="AlphaFoldDB" id="A0A9Q3UL47"/>
<dbReference type="EMBL" id="JAJGNA010000003">
    <property type="protein sequence ID" value="MCC4307808.1"/>
    <property type="molecule type" value="Genomic_DNA"/>
</dbReference>
<organism evidence="1 2">
    <name type="scientific">Alloalcanivorax marinus</name>
    <dbReference type="NCBI Taxonomy" id="1177169"/>
    <lineage>
        <taxon>Bacteria</taxon>
        <taxon>Pseudomonadati</taxon>
        <taxon>Pseudomonadota</taxon>
        <taxon>Gammaproteobacteria</taxon>
        <taxon>Oceanospirillales</taxon>
        <taxon>Alcanivoracaceae</taxon>
        <taxon>Alloalcanivorax</taxon>
    </lineage>
</organism>
<comment type="caution">
    <text evidence="1">The sequence shown here is derived from an EMBL/GenBank/DDBJ whole genome shotgun (WGS) entry which is preliminary data.</text>
</comment>
<proteinExistence type="predicted"/>
<evidence type="ECO:0008006" key="3">
    <source>
        <dbReference type="Google" id="ProtNLM"/>
    </source>
</evidence>
<reference evidence="1" key="1">
    <citation type="submission" date="2021-10" db="EMBL/GenBank/DDBJ databases">
        <title>The diversity and Nitrogen Metabolism of Culturable Nitrate-Utilizing Bacteria Within the Oxygen Minimum Zone of the Changjiang (Yangtze River)Estuary.</title>
        <authorList>
            <person name="Zhang D."/>
            <person name="Zheng J."/>
            <person name="Liu S."/>
            <person name="He W."/>
        </authorList>
    </citation>
    <scope>NUCLEOTIDE SEQUENCE</scope>
    <source>
        <strain evidence="1">FXH-223</strain>
    </source>
</reference>